<evidence type="ECO:0000256" key="5">
    <source>
        <dbReference type="ARBA" id="ARBA00023242"/>
    </source>
</evidence>
<protein>
    <recommendedName>
        <fullName evidence="3">tRNA (adenine(58)-N(1))-methyltransferase non-catalytic subunit TRM6</fullName>
    </recommendedName>
    <alternativeName>
        <fullName evidence="6">tRNA(m1A58)-methyltransferase subunit TRM6</fullName>
    </alternativeName>
</protein>
<keyword evidence="7" id="KW-1185">Reference proteome</keyword>
<proteinExistence type="inferred from homology"/>
<dbReference type="Proteomes" id="UP000887575">
    <property type="component" value="Unassembled WGS sequence"/>
</dbReference>
<dbReference type="AlphaFoldDB" id="A0AAF3F3E3"/>
<evidence type="ECO:0000256" key="2">
    <source>
        <dbReference type="ARBA" id="ARBA00008320"/>
    </source>
</evidence>
<evidence type="ECO:0000256" key="6">
    <source>
        <dbReference type="ARBA" id="ARBA00032319"/>
    </source>
</evidence>
<dbReference type="PANTHER" id="PTHR12945">
    <property type="entry name" value="TRANSLATION INITIATION FACTOR EIF3-RELATED"/>
    <property type="match status" value="1"/>
</dbReference>
<dbReference type="InterPro" id="IPR029063">
    <property type="entry name" value="SAM-dependent_MTases_sf"/>
</dbReference>
<dbReference type="GO" id="GO:0005634">
    <property type="term" value="C:nucleus"/>
    <property type="evidence" value="ECO:0007669"/>
    <property type="project" value="UniProtKB-SubCell"/>
</dbReference>
<dbReference type="PANTHER" id="PTHR12945:SF0">
    <property type="entry name" value="TRNA (ADENINE(58)-N(1))-METHYLTRANSFERASE NON-CATALYTIC SUBUNIT TRM6"/>
    <property type="match status" value="1"/>
</dbReference>
<dbReference type="Pfam" id="PF04189">
    <property type="entry name" value="Gcd10p"/>
    <property type="match status" value="1"/>
</dbReference>
<comment type="subcellular location">
    <subcellularLocation>
        <location evidence="1">Nucleus</location>
    </subcellularLocation>
</comment>
<evidence type="ECO:0000256" key="1">
    <source>
        <dbReference type="ARBA" id="ARBA00004123"/>
    </source>
</evidence>
<reference evidence="8" key="1">
    <citation type="submission" date="2024-02" db="UniProtKB">
        <authorList>
            <consortium name="WormBaseParasite"/>
        </authorList>
    </citation>
    <scope>IDENTIFICATION</scope>
</reference>
<keyword evidence="5" id="KW-0539">Nucleus</keyword>
<organism evidence="7 8">
    <name type="scientific">Mesorhabditis belari</name>
    <dbReference type="NCBI Taxonomy" id="2138241"/>
    <lineage>
        <taxon>Eukaryota</taxon>
        <taxon>Metazoa</taxon>
        <taxon>Ecdysozoa</taxon>
        <taxon>Nematoda</taxon>
        <taxon>Chromadorea</taxon>
        <taxon>Rhabditida</taxon>
        <taxon>Rhabditina</taxon>
        <taxon>Rhabditomorpha</taxon>
        <taxon>Rhabditoidea</taxon>
        <taxon>Rhabditidae</taxon>
        <taxon>Mesorhabditinae</taxon>
        <taxon>Mesorhabditis</taxon>
    </lineage>
</organism>
<keyword evidence="4" id="KW-0819">tRNA processing</keyword>
<dbReference type="GO" id="GO:0031515">
    <property type="term" value="C:tRNA (m1A) methyltransferase complex"/>
    <property type="evidence" value="ECO:0007669"/>
    <property type="project" value="InterPro"/>
</dbReference>
<dbReference type="WBParaSite" id="MBELARI_LOCUS21091.1">
    <property type="protein sequence ID" value="MBELARI_LOCUS21091.1"/>
    <property type="gene ID" value="MBELARI_LOCUS21091"/>
</dbReference>
<evidence type="ECO:0000313" key="7">
    <source>
        <dbReference type="Proteomes" id="UP000887575"/>
    </source>
</evidence>
<evidence type="ECO:0000256" key="4">
    <source>
        <dbReference type="ARBA" id="ARBA00022694"/>
    </source>
</evidence>
<accession>A0AAF3F3E3</accession>
<sequence>MASTSNFADPSEDNGTIIQGQYAIICKQGGEQIRSMRILPKQNLLIEKLKVNTDALIGQPFGLFEINSGIPAPISFAKLLADGTVDIDAQVENSSTEAPQYAPSSDQAALNDAQARQKYSEEEIDEMKRKGASASELVAKLVEGSQTFHNRTEYAKSKYIRKKARKHSDRIFVLRPTVRLLCESYYKKDADRIGNLRWDQLGLILQLAGVHSGKRVVMFEQSCGILASAVLERLGGRGSMIYLHRGLQAQGIPCVQAMNFSSQVMGTLHSLRIDTLLNDGIPREDREIPPGMPKQETSDSIVSENLLNQRDEEKEEESTVMINIEKRAERSSQQRMAYAQLCNGYDALLISTRTVDPVSLLEFLYESLRPCGTVVIYSPNQQSMVLAQSWLRAKGAVNIQIQEQMFRIHQVLPQRTHPLMSQMVVGGCIVSAIKVVGPPPVPQASHTA</sequence>
<dbReference type="InterPro" id="IPR017423">
    <property type="entry name" value="TRM6"/>
</dbReference>
<name>A0AAF3F3E3_9BILA</name>
<dbReference type="Gene3D" id="3.40.50.150">
    <property type="entry name" value="Vaccinia Virus protein VP39"/>
    <property type="match status" value="1"/>
</dbReference>
<evidence type="ECO:0000313" key="8">
    <source>
        <dbReference type="WBParaSite" id="MBELARI_LOCUS21091.1"/>
    </source>
</evidence>
<dbReference type="GO" id="GO:0030488">
    <property type="term" value="P:tRNA methylation"/>
    <property type="evidence" value="ECO:0007669"/>
    <property type="project" value="InterPro"/>
</dbReference>
<comment type="similarity">
    <text evidence="2">Belongs to the TRM6/GCD10 family.</text>
</comment>
<evidence type="ECO:0000256" key="3">
    <source>
        <dbReference type="ARBA" id="ARBA00021704"/>
    </source>
</evidence>